<organism evidence="5 6">
    <name type="scientific">Cohnella nanjingensis</name>
    <dbReference type="NCBI Taxonomy" id="1387779"/>
    <lineage>
        <taxon>Bacteria</taxon>
        <taxon>Bacillati</taxon>
        <taxon>Bacillota</taxon>
        <taxon>Bacilli</taxon>
        <taxon>Bacillales</taxon>
        <taxon>Paenibacillaceae</taxon>
        <taxon>Cohnella</taxon>
    </lineage>
</organism>
<sequence>MLALPLPGELLMTYAGLIIFHGKLNWLLSVVASGSGATLGMTIAYWIGYRLGHPFFEKYGSRIHFGPDRLNRLSSWFSRYGNKILIIAYFIPGVRHLTGYFSGMTRLSFRHYAAYAYSGAFFWVFVFLTLGKLLGPKWEQYHHAINRYLIIFGLISAAVYLLAALYKKKRVQIQARIGSLLDRGIRHFHSIAKVKLIILAASFLFIALFSVMIGLIEDYLAHEFTRFDEVSSYVIVRLFDACWLDAMTWMARFGSYPLLMLPIILTGIWIGFKGKDRLLEYAFFVIVVIGGEGLDEGLRLLFHRMGAGGSQLTFPSAQALMALTIYGFAAYLLVRHHGGHRHRILAVLAVAALCLMIGIGLICLGIDDPSDVAAGYVFGGMWMTLNVALLETFRFMRSNRL</sequence>
<dbReference type="PANTHER" id="PTHR42709:SF9">
    <property type="entry name" value="ALKALINE PHOSPHATASE LIKE PROTEIN"/>
    <property type="match status" value="1"/>
</dbReference>
<name>A0A7X0VD13_9BACL</name>
<evidence type="ECO:0000313" key="6">
    <source>
        <dbReference type="Proteomes" id="UP000547209"/>
    </source>
</evidence>
<protein>
    <submittedName>
        <fullName evidence="5">VTT domain-containing protein</fullName>
    </submittedName>
</protein>
<dbReference type="GO" id="GO:0005886">
    <property type="term" value="C:plasma membrane"/>
    <property type="evidence" value="ECO:0007669"/>
    <property type="project" value="TreeGrafter"/>
</dbReference>
<dbReference type="InterPro" id="IPR051311">
    <property type="entry name" value="DedA_domain"/>
</dbReference>
<dbReference type="InterPro" id="IPR036938">
    <property type="entry name" value="PAP2/HPO_sf"/>
</dbReference>
<gene>
    <name evidence="5" type="ORF">H7C19_02120</name>
</gene>
<feature type="transmembrane region" description="Helical" evidence="2">
    <location>
        <begin position="278"/>
        <end position="294"/>
    </location>
</feature>
<keyword evidence="2" id="KW-0812">Transmembrane</keyword>
<evidence type="ECO:0000256" key="1">
    <source>
        <dbReference type="ARBA" id="ARBA00010792"/>
    </source>
</evidence>
<feature type="transmembrane region" description="Helical" evidence="2">
    <location>
        <begin position="114"/>
        <end position="135"/>
    </location>
</feature>
<dbReference type="Proteomes" id="UP000547209">
    <property type="component" value="Unassembled WGS sequence"/>
</dbReference>
<dbReference type="InterPro" id="IPR032816">
    <property type="entry name" value="VTT_dom"/>
</dbReference>
<dbReference type="InterPro" id="IPR000326">
    <property type="entry name" value="PAP2/HPO"/>
</dbReference>
<comment type="caution">
    <text evidence="5">The sequence shown here is derived from an EMBL/GenBank/DDBJ whole genome shotgun (WGS) entry which is preliminary data.</text>
</comment>
<reference evidence="5 6" key="1">
    <citation type="submission" date="2020-08" db="EMBL/GenBank/DDBJ databases">
        <title>Cohnella phylogeny.</title>
        <authorList>
            <person name="Dunlap C."/>
        </authorList>
    </citation>
    <scope>NUCLEOTIDE SEQUENCE [LARGE SCALE GENOMIC DNA]</scope>
    <source>
        <strain evidence="5 6">DSM 28246</strain>
    </source>
</reference>
<dbReference type="PANTHER" id="PTHR42709">
    <property type="entry name" value="ALKALINE PHOSPHATASE LIKE PROTEIN"/>
    <property type="match status" value="1"/>
</dbReference>
<keyword evidence="2" id="KW-0472">Membrane</keyword>
<dbReference type="EMBL" id="JACJVP010000001">
    <property type="protein sequence ID" value="MBB6669475.1"/>
    <property type="molecule type" value="Genomic_DNA"/>
</dbReference>
<keyword evidence="2" id="KW-1133">Transmembrane helix</keyword>
<dbReference type="Pfam" id="PF01569">
    <property type="entry name" value="PAP2"/>
    <property type="match status" value="1"/>
</dbReference>
<feature type="transmembrane region" description="Helical" evidence="2">
    <location>
        <begin position="346"/>
        <end position="367"/>
    </location>
</feature>
<feature type="transmembrane region" description="Helical" evidence="2">
    <location>
        <begin position="196"/>
        <end position="216"/>
    </location>
</feature>
<dbReference type="Pfam" id="PF09335">
    <property type="entry name" value="VTT_dom"/>
    <property type="match status" value="1"/>
</dbReference>
<evidence type="ECO:0000259" key="4">
    <source>
        <dbReference type="Pfam" id="PF09335"/>
    </source>
</evidence>
<feature type="domain" description="VTT" evidence="4">
    <location>
        <begin position="6"/>
        <end position="132"/>
    </location>
</feature>
<evidence type="ECO:0000313" key="5">
    <source>
        <dbReference type="EMBL" id="MBB6669475.1"/>
    </source>
</evidence>
<feature type="transmembrane region" description="Helical" evidence="2">
    <location>
        <begin position="26"/>
        <end position="47"/>
    </location>
</feature>
<feature type="transmembrane region" description="Helical" evidence="2">
    <location>
        <begin position="147"/>
        <end position="166"/>
    </location>
</feature>
<dbReference type="AlphaFoldDB" id="A0A7X0VD13"/>
<dbReference type="SUPFAM" id="SSF48317">
    <property type="entry name" value="Acid phosphatase/Vanadium-dependent haloperoxidase"/>
    <property type="match status" value="1"/>
</dbReference>
<evidence type="ECO:0000256" key="2">
    <source>
        <dbReference type="SAM" id="Phobius"/>
    </source>
</evidence>
<accession>A0A7X0VD13</accession>
<keyword evidence="6" id="KW-1185">Reference proteome</keyword>
<feature type="domain" description="Phosphatidic acid phosphatase type 2/haloperoxidase" evidence="3">
    <location>
        <begin position="312"/>
        <end position="388"/>
    </location>
</feature>
<dbReference type="Gene3D" id="1.20.144.10">
    <property type="entry name" value="Phosphatidic acid phosphatase type 2/haloperoxidase"/>
    <property type="match status" value="1"/>
</dbReference>
<evidence type="ECO:0000259" key="3">
    <source>
        <dbReference type="Pfam" id="PF01569"/>
    </source>
</evidence>
<comment type="similarity">
    <text evidence="1">Belongs to the DedA family.</text>
</comment>
<feature type="transmembrane region" description="Helical" evidence="2">
    <location>
        <begin position="373"/>
        <end position="393"/>
    </location>
</feature>
<feature type="transmembrane region" description="Helical" evidence="2">
    <location>
        <begin position="314"/>
        <end position="334"/>
    </location>
</feature>
<feature type="transmembrane region" description="Helical" evidence="2">
    <location>
        <begin position="253"/>
        <end position="271"/>
    </location>
</feature>
<proteinExistence type="inferred from homology"/>